<protein>
    <submittedName>
        <fullName evidence="2">Membrane-bound lytic murein transglycosylase D</fullName>
        <ecNumber evidence="2">3.2.1.-</ecNumber>
    </submittedName>
</protein>
<dbReference type="Gene3D" id="3.10.350.10">
    <property type="entry name" value="LysM domain"/>
    <property type="match status" value="1"/>
</dbReference>
<feature type="domain" description="LysM" evidence="1">
    <location>
        <begin position="295"/>
        <end position="338"/>
    </location>
</feature>
<dbReference type="EC" id="3.2.1.-" evidence="2"/>
<name>A0A1W1D4L7_9ZZZZ</name>
<dbReference type="InterPro" id="IPR036779">
    <property type="entry name" value="LysM_dom_sf"/>
</dbReference>
<dbReference type="PANTHER" id="PTHR37423">
    <property type="entry name" value="SOLUBLE LYTIC MUREIN TRANSGLYCOSYLASE-RELATED"/>
    <property type="match status" value="1"/>
</dbReference>
<dbReference type="SMART" id="SM00257">
    <property type="entry name" value="LysM"/>
    <property type="match status" value="2"/>
</dbReference>
<dbReference type="SUPFAM" id="SSF53955">
    <property type="entry name" value="Lysozyme-like"/>
    <property type="match status" value="1"/>
</dbReference>
<proteinExistence type="predicted"/>
<dbReference type="InterPro" id="IPR023346">
    <property type="entry name" value="Lysozyme-like_dom_sf"/>
</dbReference>
<dbReference type="Pfam" id="PF01464">
    <property type="entry name" value="SLT"/>
    <property type="match status" value="1"/>
</dbReference>
<dbReference type="GO" id="GO:0016798">
    <property type="term" value="F:hydrolase activity, acting on glycosyl bonds"/>
    <property type="evidence" value="ECO:0007669"/>
    <property type="project" value="UniProtKB-KW"/>
</dbReference>
<sequence length="346" mass="40764">MKSIIFLLPTLLFANFSLHNYNKELHILESFDIEPSFLYDVSMKKIREKRSSVEERKYFFQTLKSASIFIPTMKRILSINHIPDEFIYLPMVESDFEMQSLSNKSAVGLWQFIPQTAKDYHLKIDRFVDERKDIIKSTQAASQFLKQLHKKFGKWYLAAIAYNCGPTRLTNGIKKAGSDKLSVLLDERHHYIPKESKRYIRKIVAFALIGNDEKLFIQNNSIHLLNVANAYSLSTVYLPGGESLKRVAQILDMPLKKLQKINRHLKCNFIPPYVKKYNIYIPYEKLALFKQKYFRVHIVKNGEDLKSISQKYKVNFKYLMSINHLKNFRLKLHQRLFIPLYQVVNV</sequence>
<dbReference type="AlphaFoldDB" id="A0A1W1D4L7"/>
<accession>A0A1W1D4L7</accession>
<dbReference type="CDD" id="cd16894">
    <property type="entry name" value="MltD-like"/>
    <property type="match status" value="1"/>
</dbReference>
<keyword evidence="2" id="KW-0326">Glycosidase</keyword>
<keyword evidence="2" id="KW-0378">Hydrolase</keyword>
<dbReference type="EMBL" id="FPHP01000037">
    <property type="protein sequence ID" value="SFV75440.1"/>
    <property type="molecule type" value="Genomic_DNA"/>
</dbReference>
<gene>
    <name evidence="2" type="ORF">MNB_SM-3-1086</name>
</gene>
<reference evidence="2" key="1">
    <citation type="submission" date="2016-10" db="EMBL/GenBank/DDBJ databases">
        <authorList>
            <person name="de Groot N.N."/>
        </authorList>
    </citation>
    <scope>NUCLEOTIDE SEQUENCE</scope>
</reference>
<dbReference type="CDD" id="cd00118">
    <property type="entry name" value="LysM"/>
    <property type="match status" value="1"/>
</dbReference>
<dbReference type="Pfam" id="PF01476">
    <property type="entry name" value="LysM"/>
    <property type="match status" value="2"/>
</dbReference>
<dbReference type="InterPro" id="IPR008258">
    <property type="entry name" value="Transglycosylase_SLT_dom_1"/>
</dbReference>
<dbReference type="Gene3D" id="1.10.530.10">
    <property type="match status" value="1"/>
</dbReference>
<organism evidence="2">
    <name type="scientific">hydrothermal vent metagenome</name>
    <dbReference type="NCBI Taxonomy" id="652676"/>
    <lineage>
        <taxon>unclassified sequences</taxon>
        <taxon>metagenomes</taxon>
        <taxon>ecological metagenomes</taxon>
    </lineage>
</organism>
<evidence type="ECO:0000313" key="2">
    <source>
        <dbReference type="EMBL" id="SFV75440.1"/>
    </source>
</evidence>
<evidence type="ECO:0000259" key="1">
    <source>
        <dbReference type="PROSITE" id="PS51782"/>
    </source>
</evidence>
<dbReference type="InterPro" id="IPR018392">
    <property type="entry name" value="LysM"/>
</dbReference>
<dbReference type="PANTHER" id="PTHR37423:SF2">
    <property type="entry name" value="MEMBRANE-BOUND LYTIC MUREIN TRANSGLYCOSYLASE C"/>
    <property type="match status" value="1"/>
</dbReference>
<dbReference type="SUPFAM" id="SSF54106">
    <property type="entry name" value="LysM domain"/>
    <property type="match status" value="1"/>
</dbReference>
<dbReference type="PROSITE" id="PS51782">
    <property type="entry name" value="LYSM"/>
    <property type="match status" value="1"/>
</dbReference>